<dbReference type="Proteomes" id="UP000738349">
    <property type="component" value="Unassembled WGS sequence"/>
</dbReference>
<sequence>MVMFLTSSSNLVKFPLSGTSSAVSSLCVLVPFAYWTPSFWVPSPGMSPGWTFSLCVPPPTISSILIFLSSTIWVKILMKSSSVMLFEASRCSLLGVSSPRAAEAAQRRPMRTLALNMLLVSSGYRA</sequence>
<evidence type="ECO:0000256" key="1">
    <source>
        <dbReference type="SAM" id="Phobius"/>
    </source>
</evidence>
<keyword evidence="1" id="KW-0812">Transmembrane</keyword>
<feature type="transmembrane region" description="Helical" evidence="1">
    <location>
        <begin position="12"/>
        <end position="36"/>
    </location>
</feature>
<keyword evidence="3" id="KW-1185">Reference proteome</keyword>
<feature type="transmembrane region" description="Helical" evidence="1">
    <location>
        <begin position="56"/>
        <end position="74"/>
    </location>
</feature>
<evidence type="ECO:0000313" key="2">
    <source>
        <dbReference type="EMBL" id="KAH7171484.1"/>
    </source>
</evidence>
<evidence type="ECO:0000313" key="3">
    <source>
        <dbReference type="Proteomes" id="UP000738349"/>
    </source>
</evidence>
<dbReference type="AlphaFoldDB" id="A0A9P9JHN8"/>
<keyword evidence="1" id="KW-1133">Transmembrane helix</keyword>
<gene>
    <name evidence="2" type="ORF">EDB81DRAFT_778582</name>
</gene>
<dbReference type="EMBL" id="JAGMUV010000002">
    <property type="protein sequence ID" value="KAH7171484.1"/>
    <property type="molecule type" value="Genomic_DNA"/>
</dbReference>
<keyword evidence="1" id="KW-0472">Membrane</keyword>
<comment type="caution">
    <text evidence="2">The sequence shown here is derived from an EMBL/GenBank/DDBJ whole genome shotgun (WGS) entry which is preliminary data.</text>
</comment>
<protein>
    <submittedName>
        <fullName evidence="2">Uncharacterized protein</fullName>
    </submittedName>
</protein>
<organism evidence="2 3">
    <name type="scientific">Dactylonectria macrodidyma</name>
    <dbReference type="NCBI Taxonomy" id="307937"/>
    <lineage>
        <taxon>Eukaryota</taxon>
        <taxon>Fungi</taxon>
        <taxon>Dikarya</taxon>
        <taxon>Ascomycota</taxon>
        <taxon>Pezizomycotina</taxon>
        <taxon>Sordariomycetes</taxon>
        <taxon>Hypocreomycetidae</taxon>
        <taxon>Hypocreales</taxon>
        <taxon>Nectriaceae</taxon>
        <taxon>Dactylonectria</taxon>
    </lineage>
</organism>
<reference evidence="2" key="1">
    <citation type="journal article" date="2021" name="Nat. Commun.">
        <title>Genetic determinants of endophytism in the Arabidopsis root mycobiome.</title>
        <authorList>
            <person name="Mesny F."/>
            <person name="Miyauchi S."/>
            <person name="Thiergart T."/>
            <person name="Pickel B."/>
            <person name="Atanasova L."/>
            <person name="Karlsson M."/>
            <person name="Huettel B."/>
            <person name="Barry K.W."/>
            <person name="Haridas S."/>
            <person name="Chen C."/>
            <person name="Bauer D."/>
            <person name="Andreopoulos W."/>
            <person name="Pangilinan J."/>
            <person name="LaButti K."/>
            <person name="Riley R."/>
            <person name="Lipzen A."/>
            <person name="Clum A."/>
            <person name="Drula E."/>
            <person name="Henrissat B."/>
            <person name="Kohler A."/>
            <person name="Grigoriev I.V."/>
            <person name="Martin F.M."/>
            <person name="Hacquard S."/>
        </authorList>
    </citation>
    <scope>NUCLEOTIDE SEQUENCE</scope>
    <source>
        <strain evidence="2">MPI-CAGE-AT-0147</strain>
    </source>
</reference>
<proteinExistence type="predicted"/>
<accession>A0A9P9JHN8</accession>
<name>A0A9P9JHN8_9HYPO</name>